<evidence type="ECO:0000313" key="1">
    <source>
        <dbReference type="EMBL" id="RDX86628.1"/>
    </source>
</evidence>
<dbReference type="AlphaFoldDB" id="A0A371G7U7"/>
<gene>
    <name evidence="1" type="ORF">CR513_32023</name>
</gene>
<evidence type="ECO:0000313" key="2">
    <source>
        <dbReference type="Proteomes" id="UP000257109"/>
    </source>
</evidence>
<name>A0A371G7U7_MUCPR</name>
<feature type="non-terminal residue" evidence="1">
    <location>
        <position position="1"/>
    </location>
</feature>
<sequence>MAATFEKFTVLHHVPKEQNKRVDLLSKLATSQKRGVHRSVIHESVSRPTIEEPDVGCVEEWRTWISPLVVYLRDERLPEDPTEAKRLARLLLPTALMCRRGMRHPYRWPSADQQDCQGRLLLVDIEKRLHELREEV</sequence>
<organism evidence="1 2">
    <name type="scientific">Mucuna pruriens</name>
    <name type="common">Velvet bean</name>
    <name type="synonym">Dolichos pruriens</name>
    <dbReference type="NCBI Taxonomy" id="157652"/>
    <lineage>
        <taxon>Eukaryota</taxon>
        <taxon>Viridiplantae</taxon>
        <taxon>Streptophyta</taxon>
        <taxon>Embryophyta</taxon>
        <taxon>Tracheophyta</taxon>
        <taxon>Spermatophyta</taxon>
        <taxon>Magnoliopsida</taxon>
        <taxon>eudicotyledons</taxon>
        <taxon>Gunneridae</taxon>
        <taxon>Pentapetalae</taxon>
        <taxon>rosids</taxon>
        <taxon>fabids</taxon>
        <taxon>Fabales</taxon>
        <taxon>Fabaceae</taxon>
        <taxon>Papilionoideae</taxon>
        <taxon>50 kb inversion clade</taxon>
        <taxon>NPAAA clade</taxon>
        <taxon>indigoferoid/millettioid clade</taxon>
        <taxon>Phaseoleae</taxon>
        <taxon>Mucuna</taxon>
    </lineage>
</organism>
<evidence type="ECO:0008006" key="3">
    <source>
        <dbReference type="Google" id="ProtNLM"/>
    </source>
</evidence>
<proteinExistence type="predicted"/>
<dbReference type="EMBL" id="QJKJ01006462">
    <property type="protein sequence ID" value="RDX86628.1"/>
    <property type="molecule type" value="Genomic_DNA"/>
</dbReference>
<dbReference type="Proteomes" id="UP000257109">
    <property type="component" value="Unassembled WGS sequence"/>
</dbReference>
<dbReference type="OrthoDB" id="1746168at2759"/>
<comment type="caution">
    <text evidence="1">The sequence shown here is derived from an EMBL/GenBank/DDBJ whole genome shotgun (WGS) entry which is preliminary data.</text>
</comment>
<reference evidence="1" key="1">
    <citation type="submission" date="2018-05" db="EMBL/GenBank/DDBJ databases">
        <title>Draft genome of Mucuna pruriens seed.</title>
        <authorList>
            <person name="Nnadi N.E."/>
            <person name="Vos R."/>
            <person name="Hasami M.H."/>
            <person name="Devisetty U.K."/>
            <person name="Aguiy J.C."/>
        </authorList>
    </citation>
    <scope>NUCLEOTIDE SEQUENCE [LARGE SCALE GENOMIC DNA]</scope>
    <source>
        <strain evidence="1">JCA_2017</strain>
    </source>
</reference>
<accession>A0A371G7U7</accession>
<keyword evidence="2" id="KW-1185">Reference proteome</keyword>
<protein>
    <recommendedName>
        <fullName evidence="3">RNase H type-1 domain-containing protein</fullName>
    </recommendedName>
</protein>